<comment type="caution">
    <text evidence="2">The sequence shown here is derived from an EMBL/GenBank/DDBJ whole genome shotgun (WGS) entry which is preliminary data.</text>
</comment>
<accession>A0ABR4RGH2</accession>
<dbReference type="InterPro" id="IPR000868">
    <property type="entry name" value="Isochorismatase-like_dom"/>
</dbReference>
<dbReference type="SUPFAM" id="SSF52499">
    <property type="entry name" value="Isochorismatase-like hydrolases"/>
    <property type="match status" value="1"/>
</dbReference>
<organism evidence="2 3">
    <name type="scientific">Bordetella bronchiseptica 00-P-2796</name>
    <dbReference type="NCBI Taxonomy" id="1331199"/>
    <lineage>
        <taxon>Bacteria</taxon>
        <taxon>Pseudomonadati</taxon>
        <taxon>Pseudomonadota</taxon>
        <taxon>Betaproteobacteria</taxon>
        <taxon>Burkholderiales</taxon>
        <taxon>Alcaligenaceae</taxon>
        <taxon>Bordetella</taxon>
    </lineage>
</organism>
<evidence type="ECO:0000313" key="2">
    <source>
        <dbReference type="EMBL" id="KCV35626.1"/>
    </source>
</evidence>
<name>A0ABR4RGH2_BORBO</name>
<evidence type="ECO:0000259" key="1">
    <source>
        <dbReference type="Pfam" id="PF00857"/>
    </source>
</evidence>
<dbReference type="Pfam" id="PF00857">
    <property type="entry name" value="Isochorismatase"/>
    <property type="match status" value="1"/>
</dbReference>
<dbReference type="EC" id="3.-.-.-" evidence="2"/>
<dbReference type="CDD" id="cd01012">
    <property type="entry name" value="YcaC_related"/>
    <property type="match status" value="1"/>
</dbReference>
<keyword evidence="2" id="KW-0378">Hydrolase</keyword>
<dbReference type="Proteomes" id="UP000025756">
    <property type="component" value="Unassembled WGS sequence"/>
</dbReference>
<dbReference type="PANTHER" id="PTHR43559">
    <property type="entry name" value="HYDROLASE YCAC-RELATED"/>
    <property type="match status" value="1"/>
</dbReference>
<sequence>MLPSFPMQDSAARFPDYWRAWRGDKLFARGVAATLARRGERSVATAAATTTSRRISMSVFAQIANFNGQVPRIDPDNAVMLLIDHQSGLFQTVHDMPMPTLRSNATTLARIATLAKMPVITTASVPQGPNGPLIPEIHESAPHAKYVARKGEINAWDNPEFVAAVKATGKKQLIIAGTITSVCMAFPCIAAVAEGYQVFAVVDASGTYSKMAQEITLARVVQAGVVPMDTAAVCSEIQRTWNRPDAEKWAEAYSAVFPDYQLLIESYLKAQAVVTNKEQLDSQR</sequence>
<dbReference type="InterPro" id="IPR053152">
    <property type="entry name" value="Hydrolase_YcaC-like"/>
</dbReference>
<dbReference type="PANTHER" id="PTHR43559:SF2">
    <property type="entry name" value="HOMOLOG OF SLSA IN STM"/>
    <property type="match status" value="1"/>
</dbReference>
<proteinExistence type="predicted"/>
<feature type="domain" description="Isochorismatase-like" evidence="1">
    <location>
        <begin position="79"/>
        <end position="231"/>
    </location>
</feature>
<dbReference type="EMBL" id="JGWH01000086">
    <property type="protein sequence ID" value="KCV35626.1"/>
    <property type="molecule type" value="Genomic_DNA"/>
</dbReference>
<reference evidence="2 3" key="1">
    <citation type="submission" date="2014-03" db="EMBL/GenBank/DDBJ databases">
        <title>Genome sequence of Bordetella bronchiseptica.</title>
        <authorList>
            <person name="Harvill E."/>
            <person name="Goodfield L.L."/>
            <person name="Ivanov Y.V."/>
            <person name="Meyer J.A."/>
            <person name="Muse S.J."/>
            <person name="Jacobs N."/>
            <person name="Bendor L."/>
            <person name="Smallridge W.E."/>
            <person name="Brinkac L.M."/>
            <person name="Sanka R."/>
            <person name="Kim M."/>
            <person name="Losada L."/>
        </authorList>
    </citation>
    <scope>NUCLEOTIDE SEQUENCE [LARGE SCALE GENOMIC DNA]</scope>
    <source>
        <strain evidence="2 3">00-P-2796</strain>
    </source>
</reference>
<gene>
    <name evidence="2" type="ORF">L490_0736</name>
</gene>
<keyword evidence="3" id="KW-1185">Reference proteome</keyword>
<protein>
    <submittedName>
        <fullName evidence="2">Isochorismatase family protein</fullName>
        <ecNumber evidence="2">3.-.-.-</ecNumber>
    </submittedName>
</protein>
<evidence type="ECO:0000313" key="3">
    <source>
        <dbReference type="Proteomes" id="UP000025756"/>
    </source>
</evidence>
<dbReference type="Gene3D" id="3.40.50.850">
    <property type="entry name" value="Isochorismatase-like"/>
    <property type="match status" value="1"/>
</dbReference>
<dbReference type="InterPro" id="IPR036380">
    <property type="entry name" value="Isochorismatase-like_sf"/>
</dbReference>
<dbReference type="GO" id="GO:0016787">
    <property type="term" value="F:hydrolase activity"/>
    <property type="evidence" value="ECO:0007669"/>
    <property type="project" value="UniProtKB-KW"/>
</dbReference>